<dbReference type="Proteomes" id="UP000604046">
    <property type="component" value="Unassembled WGS sequence"/>
</dbReference>
<feature type="non-terminal residue" evidence="1">
    <location>
        <position position="677"/>
    </location>
</feature>
<evidence type="ECO:0000313" key="1">
    <source>
        <dbReference type="EMBL" id="CAE7372364.1"/>
    </source>
</evidence>
<sequence length="677" mass="75087">MEQLRRFVAFAACNCNMWSLGDQPKLGASTLNFLHLNEFLILPASEEEDCSAVELVSDKPQSPLLFISHWWGELLRDFMDCLGCYRSTKELREDSFMWICAFAERQHSLQQRLTVDAQCSFLGALTRSDHVLLMLGSDMELCGPGPFFSRAWCLLEVGRAMELKKVIDYAAVTVDGPQVLVESILDQVGQMEKKTPRSTARSMQLRETTFPIEVLASGLQLDIQTAQTSSKADHERILKCIAGHRPDYVLQLGDARHFQEEFRKFNARLRSEVALAVWFQAVQSQMDTKRLARALIGDEARTSLMKNFAHGAGFEDRHLAILAAALPGHLRHLELSFWMCTAIGSPGLRAFCKTLPQLKQLETLTLDFQLCSKIGQTGIDALGLCLPATIVSLNLNFERTHIRSVFVLAKGIASLKNLRVLGLDFGGIDNIDDRQVSAISECLPPRLINLHLALRGCPYFTTLGVHSLVLGFPPEMSMLSLNFSSCDRINNDAVKWLAHKLPRMLKVLRVDLSDTLVDDTAAMLLLQRLPSALQGAKISLNNTLVSPSVQRACRKLETIRQMLVDGAMRSQPTEKLAIARRIRRKSPAKRSGTTTIDTSEFNFASPTFSSKAHFTPSLGFGDASVGPSIRFLLSLTNKTKGSGNAYLNTTIGSGWASESAVMQGERTLPPMRCQTSP</sequence>
<proteinExistence type="predicted"/>
<protein>
    <submittedName>
        <fullName evidence="1">RpII140 protein</fullName>
    </submittedName>
</protein>
<name>A0A812Q2P5_9DINO</name>
<comment type="caution">
    <text evidence="1">The sequence shown here is derived from an EMBL/GenBank/DDBJ whole genome shotgun (WGS) entry which is preliminary data.</text>
</comment>
<dbReference type="InterPro" id="IPR032675">
    <property type="entry name" value="LRR_dom_sf"/>
</dbReference>
<gene>
    <name evidence="1" type="primary">RpII140</name>
    <name evidence="1" type="ORF">SNAT2548_LOCUS20337</name>
</gene>
<keyword evidence="2" id="KW-1185">Reference proteome</keyword>
<accession>A0A812Q2P5</accession>
<dbReference type="Gene3D" id="3.80.10.10">
    <property type="entry name" value="Ribonuclease Inhibitor"/>
    <property type="match status" value="1"/>
</dbReference>
<dbReference type="EMBL" id="CAJNDS010002206">
    <property type="protein sequence ID" value="CAE7372364.1"/>
    <property type="molecule type" value="Genomic_DNA"/>
</dbReference>
<evidence type="ECO:0000313" key="2">
    <source>
        <dbReference type="Proteomes" id="UP000604046"/>
    </source>
</evidence>
<dbReference type="AlphaFoldDB" id="A0A812Q2P5"/>
<dbReference type="SUPFAM" id="SSF52047">
    <property type="entry name" value="RNI-like"/>
    <property type="match status" value="1"/>
</dbReference>
<reference evidence="1" key="1">
    <citation type="submission" date="2021-02" db="EMBL/GenBank/DDBJ databases">
        <authorList>
            <person name="Dougan E. K."/>
            <person name="Rhodes N."/>
            <person name="Thang M."/>
            <person name="Chan C."/>
        </authorList>
    </citation>
    <scope>NUCLEOTIDE SEQUENCE</scope>
</reference>
<organism evidence="1 2">
    <name type="scientific">Symbiodinium natans</name>
    <dbReference type="NCBI Taxonomy" id="878477"/>
    <lineage>
        <taxon>Eukaryota</taxon>
        <taxon>Sar</taxon>
        <taxon>Alveolata</taxon>
        <taxon>Dinophyceae</taxon>
        <taxon>Suessiales</taxon>
        <taxon>Symbiodiniaceae</taxon>
        <taxon>Symbiodinium</taxon>
    </lineage>
</organism>
<dbReference type="OrthoDB" id="414292at2759"/>